<evidence type="ECO:0000256" key="6">
    <source>
        <dbReference type="ARBA" id="ARBA00023274"/>
    </source>
</evidence>
<organism evidence="10 11">
    <name type="scientific">Trichosporon asahii var. asahii (strain ATCC 90039 / CBS 2479 / JCM 2466 / KCTC 7840 / NBRC 103889/ NCYC 2677 / UAMH 7654)</name>
    <name type="common">Yeast</name>
    <dbReference type="NCBI Taxonomy" id="1186058"/>
    <lineage>
        <taxon>Eukaryota</taxon>
        <taxon>Fungi</taxon>
        <taxon>Dikarya</taxon>
        <taxon>Basidiomycota</taxon>
        <taxon>Agaricomycotina</taxon>
        <taxon>Tremellomycetes</taxon>
        <taxon>Trichosporonales</taxon>
        <taxon>Trichosporonaceae</taxon>
        <taxon>Trichosporon</taxon>
    </lineage>
</organism>
<dbReference type="SUPFAM" id="SSF55811">
    <property type="entry name" value="Nudix"/>
    <property type="match status" value="1"/>
</dbReference>
<name>J4UIV6_TRIAS</name>
<evidence type="ECO:0000256" key="2">
    <source>
        <dbReference type="ARBA" id="ARBA00009070"/>
    </source>
</evidence>
<evidence type="ECO:0000256" key="5">
    <source>
        <dbReference type="ARBA" id="ARBA00023128"/>
    </source>
</evidence>
<dbReference type="InterPro" id="IPR000086">
    <property type="entry name" value="NUDIX_hydrolase_dom"/>
</dbReference>
<evidence type="ECO:0000256" key="3">
    <source>
        <dbReference type="ARBA" id="ARBA00022946"/>
    </source>
</evidence>
<evidence type="ECO:0000313" key="11">
    <source>
        <dbReference type="Proteomes" id="UP000002748"/>
    </source>
</evidence>
<dbReference type="VEuPathDB" id="FungiDB:A1Q1_07057"/>
<feature type="domain" description="Nudix hydrolase" evidence="8">
    <location>
        <begin position="170"/>
        <end position="272"/>
    </location>
</feature>
<dbReference type="InterPro" id="IPR033650">
    <property type="entry name" value="Ribosomal_mL46_NUDIX"/>
</dbReference>
<reference evidence="10 11" key="1">
    <citation type="journal article" date="2012" name="Eukaryot. Cell">
        <title>Draft genome sequence of CBS 2479, the standard type strain of Trichosporon asahii.</title>
        <authorList>
            <person name="Yang R.Y."/>
            <person name="Li H.T."/>
            <person name="Zhu H."/>
            <person name="Zhou G.P."/>
            <person name="Wang M."/>
            <person name="Wang L."/>
        </authorList>
    </citation>
    <scope>NUCLEOTIDE SEQUENCE [LARGE SCALE GENOMIC DNA]</scope>
    <source>
        <strain evidence="11">ATCC 90039 / CBS 2479 / JCM 2466 / KCTC 7840 / NCYC 2677 / UAMH 7654</strain>
    </source>
</reference>
<dbReference type="GO" id="GO:0003735">
    <property type="term" value="F:structural constituent of ribosome"/>
    <property type="evidence" value="ECO:0007669"/>
    <property type="project" value="InterPro"/>
</dbReference>
<dbReference type="HOGENOM" id="CLU_040204_0_0_1"/>
<evidence type="ECO:0000259" key="8">
    <source>
        <dbReference type="Pfam" id="PF00293"/>
    </source>
</evidence>
<dbReference type="PANTHER" id="PTHR13124:SF12">
    <property type="entry name" value="LARGE RIBOSOMAL SUBUNIT PROTEIN ML46"/>
    <property type="match status" value="1"/>
</dbReference>
<dbReference type="InterPro" id="IPR015797">
    <property type="entry name" value="NUDIX_hydrolase-like_dom_sf"/>
</dbReference>
<dbReference type="CDD" id="cd04661">
    <property type="entry name" value="NUDIX_MRP_L46"/>
    <property type="match status" value="1"/>
</dbReference>
<comment type="subcellular location">
    <subcellularLocation>
        <location evidence="1">Mitochondrion</location>
    </subcellularLocation>
</comment>
<dbReference type="KEGG" id="tasa:A1Q1_07057"/>
<dbReference type="InterPro" id="IPR040008">
    <property type="entry name" value="Ribosomal_mL46"/>
</dbReference>
<evidence type="ECO:0000256" key="4">
    <source>
        <dbReference type="ARBA" id="ARBA00022980"/>
    </source>
</evidence>
<keyword evidence="6" id="KW-0687">Ribonucleoprotein</keyword>
<dbReference type="OrthoDB" id="414075at2759"/>
<evidence type="ECO:0000256" key="7">
    <source>
        <dbReference type="ARBA" id="ARBA00035190"/>
    </source>
</evidence>
<dbReference type="Proteomes" id="UP000002748">
    <property type="component" value="Unassembled WGS sequence"/>
</dbReference>
<dbReference type="PANTHER" id="PTHR13124">
    <property type="entry name" value="39S RIBOSOMAL PROTEIN L46, MITOCHONDRIAL PRECURSOR-RELATED"/>
    <property type="match status" value="1"/>
</dbReference>
<comment type="caution">
    <text evidence="10">The sequence shown here is derived from an EMBL/GenBank/DDBJ whole genome shotgun (WGS) entry which is preliminary data.</text>
</comment>
<dbReference type="AlphaFoldDB" id="J4UIV6"/>
<dbReference type="Pfam" id="PF00293">
    <property type="entry name" value="NUDIX"/>
    <property type="match status" value="1"/>
</dbReference>
<keyword evidence="3" id="KW-0809">Transit peptide</keyword>
<dbReference type="EMBL" id="ALBS01000048">
    <property type="protein sequence ID" value="EJT51645.1"/>
    <property type="molecule type" value="Genomic_DNA"/>
</dbReference>
<dbReference type="GeneID" id="25990569"/>
<accession>J4UIV6</accession>
<dbReference type="Gene3D" id="3.90.79.10">
    <property type="entry name" value="Nucleoside Triphosphate Pyrophosphohydrolase"/>
    <property type="match status" value="1"/>
</dbReference>
<dbReference type="RefSeq" id="XP_014182781.1">
    <property type="nucleotide sequence ID" value="XM_014327306.1"/>
</dbReference>
<keyword evidence="4" id="KW-0689">Ribosomal protein</keyword>
<comment type="similarity">
    <text evidence="2">Belongs to the mitochondrion-specific ribosomal protein mL46 family.</text>
</comment>
<feature type="domain" description="Large ribosomal subunit protein mL46 N-terminal" evidence="9">
    <location>
        <begin position="59"/>
        <end position="118"/>
    </location>
</feature>
<proteinExistence type="inferred from homology"/>
<protein>
    <recommendedName>
        <fullName evidence="7">Large ribosomal subunit protein mL46</fullName>
    </recommendedName>
</protein>
<dbReference type="GO" id="GO:0005762">
    <property type="term" value="C:mitochondrial large ribosomal subunit"/>
    <property type="evidence" value="ECO:0007669"/>
    <property type="project" value="TreeGrafter"/>
</dbReference>
<evidence type="ECO:0000256" key="1">
    <source>
        <dbReference type="ARBA" id="ARBA00004173"/>
    </source>
</evidence>
<sequence>MSQYQCYHTTVWKRERAVESKVESGVMGIRAVGVMQVLLIVALVRGFSTSSSVAGAPVLSASLLLSRNPLLTPSLHPFEKAYYERNFKIRHALSNPVPTDFYFKSGSLSLRRFQGSEHEMERQWYGDKLAGPAPKIGDVPPEPAHDDVPRDHWAKEDAARGEKSLERRPEEEVYLLVQSKGKWAFPGQDMKQGEALDEAISRITGTEGSLDGKTMDTWLVTRKPIGVVRDGDKRNFFLRSHILAGEPKPTKESGISSWAWLNVEEIEDRLRKQGDEKLWDGVKGMLGVAAEEEL</sequence>
<evidence type="ECO:0000313" key="10">
    <source>
        <dbReference type="EMBL" id="EJT51645.1"/>
    </source>
</evidence>
<evidence type="ECO:0000259" key="9">
    <source>
        <dbReference type="Pfam" id="PF11788"/>
    </source>
</evidence>
<gene>
    <name evidence="10" type="ORF">A1Q1_07057</name>
</gene>
<dbReference type="Pfam" id="PF11788">
    <property type="entry name" value="MRP-L46"/>
    <property type="match status" value="1"/>
</dbReference>
<dbReference type="InterPro" id="IPR021757">
    <property type="entry name" value="Ribosomal_mL46_N"/>
</dbReference>
<keyword evidence="5" id="KW-0496">Mitochondrion</keyword>